<dbReference type="AlphaFoldDB" id="F3PRD7"/>
<dbReference type="Proteomes" id="UP000003416">
    <property type="component" value="Unassembled WGS sequence"/>
</dbReference>
<dbReference type="STRING" id="763034.HMPREF9446_01287"/>
<keyword evidence="1" id="KW-1133">Transmembrane helix</keyword>
<dbReference type="HOGENOM" id="CLU_3132258_0_0_10"/>
<organism evidence="2 3">
    <name type="scientific">Bacteroides fluxus YIT 12057</name>
    <dbReference type="NCBI Taxonomy" id="763034"/>
    <lineage>
        <taxon>Bacteria</taxon>
        <taxon>Pseudomonadati</taxon>
        <taxon>Bacteroidota</taxon>
        <taxon>Bacteroidia</taxon>
        <taxon>Bacteroidales</taxon>
        <taxon>Bacteroidaceae</taxon>
        <taxon>Bacteroides</taxon>
    </lineage>
</organism>
<keyword evidence="1" id="KW-0812">Transmembrane</keyword>
<comment type="caution">
    <text evidence="2">The sequence shown here is derived from an EMBL/GenBank/DDBJ whole genome shotgun (WGS) entry which is preliminary data.</text>
</comment>
<evidence type="ECO:0000313" key="3">
    <source>
        <dbReference type="Proteomes" id="UP000003416"/>
    </source>
</evidence>
<accession>F3PRD7</accession>
<keyword evidence="1" id="KW-0472">Membrane</keyword>
<sequence length="49" mass="5499">MRIFLLGFPNRFGILSLAVLYCPHCRVPLLACVINVSTLMLVMILICGY</sequence>
<evidence type="ECO:0000313" key="2">
    <source>
        <dbReference type="EMBL" id="EGF58485.1"/>
    </source>
</evidence>
<proteinExistence type="predicted"/>
<reference evidence="2 3" key="1">
    <citation type="submission" date="2011-02" db="EMBL/GenBank/DDBJ databases">
        <authorList>
            <person name="Weinstock G."/>
            <person name="Sodergren E."/>
            <person name="Clifton S."/>
            <person name="Fulton L."/>
            <person name="Fulton B."/>
            <person name="Courtney L."/>
            <person name="Fronick C."/>
            <person name="Harrison M."/>
            <person name="Strong C."/>
            <person name="Farmer C."/>
            <person name="Delahaunty K."/>
            <person name="Markovic C."/>
            <person name="Hall O."/>
            <person name="Minx P."/>
            <person name="Tomlinson C."/>
            <person name="Mitreva M."/>
            <person name="Hou S."/>
            <person name="Chen J."/>
            <person name="Wollam A."/>
            <person name="Pepin K.H."/>
            <person name="Johnson M."/>
            <person name="Bhonagiri V."/>
            <person name="Zhang X."/>
            <person name="Suruliraj S."/>
            <person name="Warren W."/>
            <person name="Chinwalla A."/>
            <person name="Mardis E.R."/>
            <person name="Wilson R.K."/>
        </authorList>
    </citation>
    <scope>NUCLEOTIDE SEQUENCE [LARGE SCALE GENOMIC DNA]</scope>
    <source>
        <strain evidence="2 3">YIT 12057</strain>
    </source>
</reference>
<name>F3PRD7_9BACE</name>
<gene>
    <name evidence="2" type="ORF">HMPREF9446_01287</name>
</gene>
<keyword evidence="3" id="KW-1185">Reference proteome</keyword>
<dbReference type="EMBL" id="AFBN01000022">
    <property type="protein sequence ID" value="EGF58485.1"/>
    <property type="molecule type" value="Genomic_DNA"/>
</dbReference>
<feature type="transmembrane region" description="Helical" evidence="1">
    <location>
        <begin position="28"/>
        <end position="48"/>
    </location>
</feature>
<evidence type="ECO:0000256" key="1">
    <source>
        <dbReference type="SAM" id="Phobius"/>
    </source>
</evidence>
<protein>
    <submittedName>
        <fullName evidence="2">Uncharacterized protein</fullName>
    </submittedName>
</protein>